<dbReference type="PROSITE" id="PS00830">
    <property type="entry name" value="GREAB_2"/>
    <property type="match status" value="1"/>
</dbReference>
<proteinExistence type="predicted"/>
<gene>
    <name evidence="2" type="ORF">GCM10023156_48530</name>
</gene>
<dbReference type="InterPro" id="IPR023459">
    <property type="entry name" value="Tscrpt_elong_fac_GreA/B_fam"/>
</dbReference>
<comment type="caution">
    <text evidence="2">The sequence shown here is derived from an EMBL/GenBank/DDBJ whole genome shotgun (WGS) entry which is preliminary data.</text>
</comment>
<dbReference type="PANTHER" id="PTHR30437:SF5">
    <property type="entry name" value="REGULATOR OF NUCLEOSIDE DIPHOSPHATE KINASE"/>
    <property type="match status" value="1"/>
</dbReference>
<dbReference type="Pfam" id="PF01272">
    <property type="entry name" value="GreA_GreB"/>
    <property type="match status" value="1"/>
</dbReference>
<name>A0ABP8N945_9BACT</name>
<dbReference type="InterPro" id="IPR018151">
    <property type="entry name" value="TF_GreA/GreB_CS"/>
</dbReference>
<sequence length="131" mass="14411">MKSLATKYTVTTRDHAQITGLLKDPQVCDHALPEVLRSLRERLQRAECVEASQGSGELISMNSPFYLQDQTTGEVIKHWLCSPDAAGYSANDLSILSPLGANVLGCRVGDEIVVDDANGRRRRFTVLRILA</sequence>
<reference evidence="3" key="1">
    <citation type="journal article" date="2019" name="Int. J. Syst. Evol. Microbiol.">
        <title>The Global Catalogue of Microorganisms (GCM) 10K type strain sequencing project: providing services to taxonomists for standard genome sequencing and annotation.</title>
        <authorList>
            <consortium name="The Broad Institute Genomics Platform"/>
            <consortium name="The Broad Institute Genome Sequencing Center for Infectious Disease"/>
            <person name="Wu L."/>
            <person name="Ma J."/>
        </authorList>
    </citation>
    <scope>NUCLEOTIDE SEQUENCE [LARGE SCALE GENOMIC DNA]</scope>
    <source>
        <strain evidence="3">JCM 17759</strain>
    </source>
</reference>
<protein>
    <recommendedName>
        <fullName evidence="1">Transcription elongation factor GreA/GreB C-terminal domain-containing protein</fullName>
    </recommendedName>
</protein>
<dbReference type="Gene3D" id="3.10.50.30">
    <property type="entry name" value="Transcription elongation factor, GreA/GreB, C-terminal domain"/>
    <property type="match status" value="1"/>
</dbReference>
<dbReference type="InterPro" id="IPR001437">
    <property type="entry name" value="Tscrpt_elong_fac_GreA/B_C"/>
</dbReference>
<feature type="domain" description="Transcription elongation factor GreA/GreB C-terminal" evidence="1">
    <location>
        <begin position="59"/>
        <end position="129"/>
    </location>
</feature>
<accession>A0ABP8N945</accession>
<dbReference type="EMBL" id="BAABGA010000065">
    <property type="protein sequence ID" value="GAA4463423.1"/>
    <property type="molecule type" value="Genomic_DNA"/>
</dbReference>
<dbReference type="PANTHER" id="PTHR30437">
    <property type="entry name" value="TRANSCRIPTION ELONGATION FACTOR GREA"/>
    <property type="match status" value="1"/>
</dbReference>
<dbReference type="RefSeq" id="WP_345326274.1">
    <property type="nucleotide sequence ID" value="NZ_BAABGA010000065.1"/>
</dbReference>
<organism evidence="2 3">
    <name type="scientific">Novipirellula rosea</name>
    <dbReference type="NCBI Taxonomy" id="1031540"/>
    <lineage>
        <taxon>Bacteria</taxon>
        <taxon>Pseudomonadati</taxon>
        <taxon>Planctomycetota</taxon>
        <taxon>Planctomycetia</taxon>
        <taxon>Pirellulales</taxon>
        <taxon>Pirellulaceae</taxon>
        <taxon>Novipirellula</taxon>
    </lineage>
</organism>
<dbReference type="SUPFAM" id="SSF54534">
    <property type="entry name" value="FKBP-like"/>
    <property type="match status" value="1"/>
</dbReference>
<evidence type="ECO:0000313" key="3">
    <source>
        <dbReference type="Proteomes" id="UP001500840"/>
    </source>
</evidence>
<evidence type="ECO:0000259" key="1">
    <source>
        <dbReference type="Pfam" id="PF01272"/>
    </source>
</evidence>
<dbReference type="InterPro" id="IPR036953">
    <property type="entry name" value="GreA/GreB_C_sf"/>
</dbReference>
<dbReference type="Proteomes" id="UP001500840">
    <property type="component" value="Unassembled WGS sequence"/>
</dbReference>
<evidence type="ECO:0000313" key="2">
    <source>
        <dbReference type="EMBL" id="GAA4463423.1"/>
    </source>
</evidence>
<keyword evidence="3" id="KW-1185">Reference proteome</keyword>